<dbReference type="RefSeq" id="WP_094412036.1">
    <property type="nucleotide sequence ID" value="NZ_NOXV01000135.1"/>
</dbReference>
<dbReference type="InterPro" id="IPR046863">
    <property type="entry name" value="MbnP-like_dom"/>
</dbReference>
<accession>A0A255ZW11</accession>
<dbReference type="Pfam" id="PF20243">
    <property type="entry name" value="MbnP"/>
    <property type="match status" value="1"/>
</dbReference>
<dbReference type="AlphaFoldDB" id="A0A255ZW11"/>
<proteinExistence type="predicted"/>
<name>A0A255ZW11_9FLAO</name>
<gene>
    <name evidence="3" type="ORF">CHU92_01875</name>
</gene>
<evidence type="ECO:0000256" key="1">
    <source>
        <dbReference type="SAM" id="SignalP"/>
    </source>
</evidence>
<dbReference type="EMBL" id="NOXV01000135">
    <property type="protein sequence ID" value="OYQ45601.1"/>
    <property type="molecule type" value="Genomic_DNA"/>
</dbReference>
<feature type="signal peptide" evidence="1">
    <location>
        <begin position="1"/>
        <end position="18"/>
    </location>
</feature>
<comment type="caution">
    <text evidence="3">The sequence shown here is derived from an EMBL/GenBank/DDBJ whole genome shotgun (WGS) entry which is preliminary data.</text>
</comment>
<keyword evidence="1" id="KW-0732">Signal</keyword>
<evidence type="ECO:0000313" key="3">
    <source>
        <dbReference type="EMBL" id="OYQ45601.1"/>
    </source>
</evidence>
<keyword evidence="4" id="KW-1185">Reference proteome</keyword>
<dbReference type="Proteomes" id="UP000216605">
    <property type="component" value="Unassembled WGS sequence"/>
</dbReference>
<feature type="chain" id="PRO_5012084258" description="Copper-binding protein MbnP-like domain-containing protein" evidence="1">
    <location>
        <begin position="19"/>
        <end position="220"/>
    </location>
</feature>
<sequence>MKWFVFICLVLFFAKAHTQNFLFVPKFNHQSVALDTPYTLQKDTLTISALKFYITNLHYLNKGKVVYTSGKKAHLVDFADSKTLAITEKGVFDFDAVEFNIGVDSLTSVSGVFEGDLDPANGMYWAWQSGYINFKLEGYATNSPGRLNKFIWHIGGYREPFSALRRIMIRCKRQNELVVNIQLEKLFREIDVSKDFNVMSPGSRSIKIADVLPAIFSISQ</sequence>
<organism evidence="3 4">
    <name type="scientific">Flavobacterium cyanobacteriorum</name>
    <dbReference type="NCBI Taxonomy" id="2022802"/>
    <lineage>
        <taxon>Bacteria</taxon>
        <taxon>Pseudomonadati</taxon>
        <taxon>Bacteroidota</taxon>
        <taxon>Flavobacteriia</taxon>
        <taxon>Flavobacteriales</taxon>
        <taxon>Flavobacteriaceae</taxon>
        <taxon>Flavobacterium</taxon>
    </lineage>
</organism>
<evidence type="ECO:0000259" key="2">
    <source>
        <dbReference type="Pfam" id="PF20243"/>
    </source>
</evidence>
<feature type="domain" description="Copper-binding protein MbnP-like" evidence="2">
    <location>
        <begin position="21"/>
        <end position="199"/>
    </location>
</feature>
<evidence type="ECO:0000313" key="4">
    <source>
        <dbReference type="Proteomes" id="UP000216605"/>
    </source>
</evidence>
<protein>
    <recommendedName>
        <fullName evidence="2">Copper-binding protein MbnP-like domain-containing protein</fullName>
    </recommendedName>
</protein>
<reference evidence="3 4" key="1">
    <citation type="submission" date="2017-07" db="EMBL/GenBank/DDBJ databases">
        <title>Flavobacterium cyanobacteriorum sp. nov., isolated from cyanobacterial aggregates in a eutrophic lake.</title>
        <authorList>
            <person name="Cai H."/>
        </authorList>
    </citation>
    <scope>NUCLEOTIDE SEQUENCE [LARGE SCALE GENOMIC DNA]</scope>
    <source>
        <strain evidence="3 4">TH021</strain>
    </source>
</reference>